<keyword evidence="3" id="KW-0808">Transferase</keyword>
<dbReference type="GO" id="GO:0016301">
    <property type="term" value="F:kinase activity"/>
    <property type="evidence" value="ECO:0007669"/>
    <property type="project" value="UniProtKB-KW"/>
</dbReference>
<organism evidence="5 6">
    <name type="scientific">Sulfobacillus thermotolerans</name>
    <dbReference type="NCBI Taxonomy" id="338644"/>
    <lineage>
        <taxon>Bacteria</taxon>
        <taxon>Bacillati</taxon>
        <taxon>Bacillota</taxon>
        <taxon>Clostridia</taxon>
        <taxon>Eubacteriales</taxon>
        <taxon>Clostridiales Family XVII. Incertae Sedis</taxon>
        <taxon>Sulfobacillus</taxon>
    </lineage>
</organism>
<dbReference type="PROSITE" id="PS51219">
    <property type="entry name" value="DPCK"/>
    <property type="match status" value="1"/>
</dbReference>
<name>A0ABM6RPS3_9FIRM</name>
<dbReference type="CDD" id="cd02022">
    <property type="entry name" value="DPCK"/>
    <property type="match status" value="1"/>
</dbReference>
<comment type="similarity">
    <text evidence="3">Belongs to the CoaE family.</text>
</comment>
<reference evidence="5 6" key="1">
    <citation type="journal article" date="2019" name="Sci. Rep.">
        <title>Sulfobacillus thermotolerans: new insights into resistance and metabolic capacities of acidophilic chemolithotrophs.</title>
        <authorList>
            <person name="Panyushkina A.E."/>
            <person name="Babenko V.V."/>
            <person name="Nikitina A.S."/>
            <person name="Selezneva O.V."/>
            <person name="Tsaplina I.A."/>
            <person name="Letarova M.A."/>
            <person name="Kostryukova E.S."/>
            <person name="Letarov A.V."/>
        </authorList>
    </citation>
    <scope>NUCLEOTIDE SEQUENCE [LARGE SCALE GENOMIC DNA]</scope>
    <source>
        <strain evidence="5 6">Kr1</strain>
    </source>
</reference>
<dbReference type="SUPFAM" id="SSF52540">
    <property type="entry name" value="P-loop containing nucleoside triphosphate hydrolases"/>
    <property type="match status" value="1"/>
</dbReference>
<proteinExistence type="inferred from homology"/>
<accession>A0ABM6RPS3</accession>
<dbReference type="NCBIfam" id="TIGR00152">
    <property type="entry name" value="dephospho-CoA kinase"/>
    <property type="match status" value="1"/>
</dbReference>
<keyword evidence="3" id="KW-0963">Cytoplasm</keyword>
<keyword evidence="3 5" id="KW-0418">Kinase</keyword>
<evidence type="ECO:0000313" key="5">
    <source>
        <dbReference type="EMBL" id="AUW93293.1"/>
    </source>
</evidence>
<keyword evidence="3" id="KW-0173">Coenzyme A biosynthesis</keyword>
<dbReference type="RefSeq" id="WP_103374396.1">
    <property type="nucleotide sequence ID" value="NZ_CP133983.1"/>
</dbReference>
<evidence type="ECO:0000256" key="4">
    <source>
        <dbReference type="NCBIfam" id="TIGR00152"/>
    </source>
</evidence>
<evidence type="ECO:0000256" key="1">
    <source>
        <dbReference type="ARBA" id="ARBA00022741"/>
    </source>
</evidence>
<dbReference type="EMBL" id="CP019454">
    <property type="protein sequence ID" value="AUW93293.1"/>
    <property type="molecule type" value="Genomic_DNA"/>
</dbReference>
<dbReference type="HAMAP" id="MF_00376">
    <property type="entry name" value="Dephospho_CoA_kinase"/>
    <property type="match status" value="1"/>
</dbReference>
<evidence type="ECO:0000256" key="3">
    <source>
        <dbReference type="HAMAP-Rule" id="MF_00376"/>
    </source>
</evidence>
<comment type="pathway">
    <text evidence="3">Cofactor biosynthesis; coenzyme A biosynthesis; CoA from (R)-pantothenate: step 5/5.</text>
</comment>
<dbReference type="Gene3D" id="3.40.50.300">
    <property type="entry name" value="P-loop containing nucleotide triphosphate hydrolases"/>
    <property type="match status" value="1"/>
</dbReference>
<dbReference type="InterPro" id="IPR027417">
    <property type="entry name" value="P-loop_NTPase"/>
</dbReference>
<comment type="subcellular location">
    <subcellularLocation>
        <location evidence="3">Cytoplasm</location>
    </subcellularLocation>
</comment>
<dbReference type="Proteomes" id="UP000325292">
    <property type="component" value="Chromosome"/>
</dbReference>
<evidence type="ECO:0000313" key="6">
    <source>
        <dbReference type="Proteomes" id="UP000325292"/>
    </source>
</evidence>
<feature type="binding site" evidence="3">
    <location>
        <begin position="11"/>
        <end position="16"/>
    </location>
    <ligand>
        <name>ATP</name>
        <dbReference type="ChEBI" id="CHEBI:30616"/>
    </ligand>
</feature>
<dbReference type="PANTHER" id="PTHR10695">
    <property type="entry name" value="DEPHOSPHO-COA KINASE-RELATED"/>
    <property type="match status" value="1"/>
</dbReference>
<protein>
    <recommendedName>
        <fullName evidence="3 4">Dephospho-CoA kinase</fullName>
        <ecNumber evidence="3 4">2.7.1.24</ecNumber>
    </recommendedName>
    <alternativeName>
        <fullName evidence="3">Dephosphocoenzyme A kinase</fullName>
    </alternativeName>
</protein>
<evidence type="ECO:0000256" key="2">
    <source>
        <dbReference type="ARBA" id="ARBA00022840"/>
    </source>
</evidence>
<dbReference type="EC" id="2.7.1.24" evidence="3 4"/>
<dbReference type="PANTHER" id="PTHR10695:SF46">
    <property type="entry name" value="BIFUNCTIONAL COENZYME A SYNTHASE-RELATED"/>
    <property type="match status" value="1"/>
</dbReference>
<dbReference type="Pfam" id="PF01121">
    <property type="entry name" value="CoaE"/>
    <property type="match status" value="1"/>
</dbReference>
<comment type="catalytic activity">
    <reaction evidence="3">
        <text>3'-dephospho-CoA + ATP = ADP + CoA + H(+)</text>
        <dbReference type="Rhea" id="RHEA:18245"/>
        <dbReference type="ChEBI" id="CHEBI:15378"/>
        <dbReference type="ChEBI" id="CHEBI:30616"/>
        <dbReference type="ChEBI" id="CHEBI:57287"/>
        <dbReference type="ChEBI" id="CHEBI:57328"/>
        <dbReference type="ChEBI" id="CHEBI:456216"/>
        <dbReference type="EC" id="2.7.1.24"/>
    </reaction>
</comment>
<dbReference type="InterPro" id="IPR001977">
    <property type="entry name" value="Depp_CoAkinase"/>
</dbReference>
<keyword evidence="1 3" id="KW-0547">Nucleotide-binding</keyword>
<sequence>MRVVGLTGGIGSGKSEVSRILKELGAPVIDADALTHQCQRRGQLVWRAVWDRYGWGILGPDGELLRRKLGHIIFHEASEREALNRIVHPAVKRQIQERLAELERQGSKVVVLDIPLLIEGEWRTQVDEIWVVYSDPHQQLARVMARDHIGPDEARRRIAAQMPLAEKVQYADHVIDNQGTLLSLREQVTQLWRNAHTIA</sequence>
<comment type="function">
    <text evidence="3">Catalyzes the phosphorylation of the 3'-hydroxyl group of dephosphocoenzyme A to form coenzyme A.</text>
</comment>
<keyword evidence="6" id="KW-1185">Reference proteome</keyword>
<gene>
    <name evidence="3" type="primary">coaE</name>
    <name evidence="5" type="ORF">BXT84_04435</name>
</gene>
<keyword evidence="2 3" id="KW-0067">ATP-binding</keyword>